<evidence type="ECO:0000256" key="4">
    <source>
        <dbReference type="ARBA" id="ARBA00022989"/>
    </source>
</evidence>
<protein>
    <submittedName>
        <fullName evidence="9">TRAM protein transporter</fullName>
    </submittedName>
</protein>
<evidence type="ECO:0000259" key="8">
    <source>
        <dbReference type="PROSITE" id="PS50922"/>
    </source>
</evidence>
<proteinExistence type="inferred from homology"/>
<feature type="transmembrane region" description="Helical" evidence="7">
    <location>
        <begin position="29"/>
        <end position="55"/>
    </location>
</feature>
<evidence type="ECO:0000256" key="7">
    <source>
        <dbReference type="SAM" id="Phobius"/>
    </source>
</evidence>
<evidence type="ECO:0000313" key="9">
    <source>
        <dbReference type="EMBL" id="KHN69208.1"/>
    </source>
</evidence>
<keyword evidence="5 6" id="KW-0472">Membrane</keyword>
<dbReference type="FunCoup" id="A0A0B2UIP0">
    <property type="interactions" value="98"/>
</dbReference>
<evidence type="ECO:0000256" key="6">
    <source>
        <dbReference type="PROSITE-ProRule" id="PRU00205"/>
    </source>
</evidence>
<dbReference type="PANTHER" id="PTHR12560:SF0">
    <property type="entry name" value="LD18904P"/>
    <property type="match status" value="1"/>
</dbReference>
<dbReference type="STRING" id="1354746.A0A0B2UIP0"/>
<evidence type="ECO:0000256" key="2">
    <source>
        <dbReference type="ARBA" id="ARBA00009808"/>
    </source>
</evidence>
<dbReference type="GeneID" id="26262349"/>
<dbReference type="InterPro" id="IPR006634">
    <property type="entry name" value="TLC-dom"/>
</dbReference>
<evidence type="ECO:0000256" key="5">
    <source>
        <dbReference type="ARBA" id="ARBA00023136"/>
    </source>
</evidence>
<sequence>MLEFMHKILGMRMSNDRMFESHLELPRDVFAPIMLCILIVCIKNLVVMPAADVFLDMLDQHDKLSSGQKRKFRVSFWKAVFYTFTTFYGYLVIQNESWVPSAKGMMDPVGAGNLPLRVMLYYHIEFSYYFVELFYLFNEHMYKDFLQMVVHHLVTLLLLGMSYCTDMVRCGIAIMAVHDLSDPFLEVAKLLNYTQSNTLATIVFMLFAVIFIISRLGVYACLVAAPIGIYVWNHEFRFALRAMAVMVQILVLMHIVWSCMILKMAMRISRSTCIKDCREPSTASIQSAKCK</sequence>
<dbReference type="Proteomes" id="UP000031056">
    <property type="component" value="Unassembled WGS sequence"/>
</dbReference>
<gene>
    <name evidence="9" type="ORF">M896_091360</name>
</gene>
<dbReference type="EMBL" id="JOKQ01000009">
    <property type="protein sequence ID" value="KHN69208.1"/>
    <property type="molecule type" value="Genomic_DNA"/>
</dbReference>
<dbReference type="RefSeq" id="XP_014563250.1">
    <property type="nucleotide sequence ID" value="XM_014707764.1"/>
</dbReference>
<comment type="subcellular location">
    <subcellularLocation>
        <location evidence="1">Membrane</location>
        <topology evidence="1">Multi-pass membrane protein</topology>
    </subcellularLocation>
</comment>
<dbReference type="InParanoid" id="A0A0B2UIP0"/>
<dbReference type="GO" id="GO:0005783">
    <property type="term" value="C:endoplasmic reticulum"/>
    <property type="evidence" value="ECO:0007669"/>
    <property type="project" value="TreeGrafter"/>
</dbReference>
<evidence type="ECO:0000256" key="1">
    <source>
        <dbReference type="ARBA" id="ARBA00004141"/>
    </source>
</evidence>
<dbReference type="InterPro" id="IPR016439">
    <property type="entry name" value="Lag1/Lac1-like"/>
</dbReference>
<dbReference type="SMART" id="SM00724">
    <property type="entry name" value="TLC"/>
    <property type="match status" value="1"/>
</dbReference>
<evidence type="ECO:0000256" key="3">
    <source>
        <dbReference type="ARBA" id="ARBA00022692"/>
    </source>
</evidence>
<dbReference type="PROSITE" id="PS50922">
    <property type="entry name" value="TLC"/>
    <property type="match status" value="1"/>
</dbReference>
<dbReference type="PANTHER" id="PTHR12560">
    <property type="entry name" value="LONGEVITY ASSURANCE FACTOR 1 LAG1"/>
    <property type="match status" value="1"/>
</dbReference>
<dbReference type="VEuPathDB" id="MicrosporidiaDB:M896_091360"/>
<dbReference type="HOGENOM" id="CLU_028277_5_1_1"/>
<dbReference type="GO" id="GO:0016020">
    <property type="term" value="C:membrane"/>
    <property type="evidence" value="ECO:0007669"/>
    <property type="project" value="UniProtKB-SubCell"/>
</dbReference>
<feature type="transmembrane region" description="Helical" evidence="7">
    <location>
        <begin position="238"/>
        <end position="262"/>
    </location>
</feature>
<dbReference type="AlphaFoldDB" id="A0A0B2UIP0"/>
<dbReference type="OrthoDB" id="537032at2759"/>
<comment type="similarity">
    <text evidence="2">Belongs to the sphingosine N-acyltransferase family.</text>
</comment>
<name>A0A0B2UIP0_9MICR</name>
<evidence type="ECO:0000313" key="10">
    <source>
        <dbReference type="Proteomes" id="UP000031056"/>
    </source>
</evidence>
<dbReference type="GO" id="GO:0046513">
    <property type="term" value="P:ceramide biosynthetic process"/>
    <property type="evidence" value="ECO:0007669"/>
    <property type="project" value="InterPro"/>
</dbReference>
<keyword evidence="4 7" id="KW-1133">Transmembrane helix</keyword>
<dbReference type="GO" id="GO:0050291">
    <property type="term" value="F:sphingosine N-acyltransferase activity"/>
    <property type="evidence" value="ECO:0007669"/>
    <property type="project" value="InterPro"/>
</dbReference>
<keyword evidence="3 6" id="KW-0812">Transmembrane</keyword>
<comment type="caution">
    <text evidence="9">The sequence shown here is derived from an EMBL/GenBank/DDBJ whole genome shotgun (WGS) entry which is preliminary data.</text>
</comment>
<feature type="domain" description="TLC" evidence="8">
    <location>
        <begin position="70"/>
        <end position="270"/>
    </location>
</feature>
<reference evidence="9 10" key="1">
    <citation type="journal article" date="2014" name="MBio">
        <title>The Ordospora colligata genome; evolution of extreme reduction in microsporidia and host-to-parasite horizontal gene transfer.</title>
        <authorList>
            <person name="Pombert J.-F."/>
            <person name="Haag K.L."/>
            <person name="Beidas S."/>
            <person name="Ebert D."/>
            <person name="Keeling P.J."/>
        </authorList>
    </citation>
    <scope>NUCLEOTIDE SEQUENCE [LARGE SCALE GENOMIC DNA]</scope>
    <source>
        <strain evidence="9 10">OC4</strain>
    </source>
</reference>
<accession>A0A0B2UIP0</accession>
<keyword evidence="10" id="KW-1185">Reference proteome</keyword>
<feature type="transmembrane region" description="Helical" evidence="7">
    <location>
        <begin position="76"/>
        <end position="93"/>
    </location>
</feature>
<feature type="transmembrane region" description="Helical" evidence="7">
    <location>
        <begin position="199"/>
        <end position="232"/>
    </location>
</feature>
<organism evidence="9 10">
    <name type="scientific">Ordospora colligata OC4</name>
    <dbReference type="NCBI Taxonomy" id="1354746"/>
    <lineage>
        <taxon>Eukaryota</taxon>
        <taxon>Fungi</taxon>
        <taxon>Fungi incertae sedis</taxon>
        <taxon>Microsporidia</taxon>
        <taxon>Ordosporidae</taxon>
        <taxon>Ordospora</taxon>
    </lineage>
</organism>
<dbReference type="Pfam" id="PF03798">
    <property type="entry name" value="TRAM_LAG1_CLN8"/>
    <property type="match status" value="1"/>
</dbReference>